<dbReference type="InterPro" id="IPR001005">
    <property type="entry name" value="SANT/Myb"/>
</dbReference>
<evidence type="ECO:0000256" key="1">
    <source>
        <dbReference type="SAM" id="MobiDB-lite"/>
    </source>
</evidence>
<evidence type="ECO:0000313" key="3">
    <source>
        <dbReference type="Proteomes" id="UP001302812"/>
    </source>
</evidence>
<keyword evidence="3" id="KW-1185">Reference proteome</keyword>
<reference evidence="2" key="2">
    <citation type="submission" date="2023-05" db="EMBL/GenBank/DDBJ databases">
        <authorList>
            <consortium name="Lawrence Berkeley National Laboratory"/>
            <person name="Steindorff A."/>
            <person name="Hensen N."/>
            <person name="Bonometti L."/>
            <person name="Westerberg I."/>
            <person name="Brannstrom I.O."/>
            <person name="Guillou S."/>
            <person name="Cros-Aarteil S."/>
            <person name="Calhoun S."/>
            <person name="Haridas S."/>
            <person name="Kuo A."/>
            <person name="Mondo S."/>
            <person name="Pangilinan J."/>
            <person name="Riley R."/>
            <person name="Labutti K."/>
            <person name="Andreopoulos B."/>
            <person name="Lipzen A."/>
            <person name="Chen C."/>
            <person name="Yanf M."/>
            <person name="Daum C."/>
            <person name="Ng V."/>
            <person name="Clum A."/>
            <person name="Ohm R."/>
            <person name="Martin F."/>
            <person name="Silar P."/>
            <person name="Natvig D."/>
            <person name="Lalanne C."/>
            <person name="Gautier V."/>
            <person name="Ament-Velasquez S.L."/>
            <person name="Kruys A."/>
            <person name="Hutchinson M.I."/>
            <person name="Powell A.J."/>
            <person name="Barry K."/>
            <person name="Miller A.N."/>
            <person name="Grigoriev I.V."/>
            <person name="Debuchy R."/>
            <person name="Gladieux P."/>
            <person name="Thoren M.H."/>
            <person name="Johannesson H."/>
        </authorList>
    </citation>
    <scope>NUCLEOTIDE SEQUENCE</scope>
    <source>
        <strain evidence="2">CBS 508.74</strain>
    </source>
</reference>
<evidence type="ECO:0008006" key="4">
    <source>
        <dbReference type="Google" id="ProtNLM"/>
    </source>
</evidence>
<evidence type="ECO:0000313" key="2">
    <source>
        <dbReference type="EMBL" id="KAK4108956.1"/>
    </source>
</evidence>
<gene>
    <name evidence="2" type="ORF">N656DRAFT_792190</name>
</gene>
<dbReference type="GeneID" id="89941178"/>
<dbReference type="CDD" id="cd00167">
    <property type="entry name" value="SANT"/>
    <property type="match status" value="1"/>
</dbReference>
<accession>A0AAN6T975</accession>
<name>A0AAN6T975_9PEZI</name>
<feature type="region of interest" description="Disordered" evidence="1">
    <location>
        <begin position="1"/>
        <end position="35"/>
    </location>
</feature>
<reference evidence="2" key="1">
    <citation type="journal article" date="2023" name="Mol. Phylogenet. Evol.">
        <title>Genome-scale phylogeny and comparative genomics of the fungal order Sordariales.</title>
        <authorList>
            <person name="Hensen N."/>
            <person name="Bonometti L."/>
            <person name="Westerberg I."/>
            <person name="Brannstrom I.O."/>
            <person name="Guillou S."/>
            <person name="Cros-Aarteil S."/>
            <person name="Calhoun S."/>
            <person name="Haridas S."/>
            <person name="Kuo A."/>
            <person name="Mondo S."/>
            <person name="Pangilinan J."/>
            <person name="Riley R."/>
            <person name="LaButti K."/>
            <person name="Andreopoulos B."/>
            <person name="Lipzen A."/>
            <person name="Chen C."/>
            <person name="Yan M."/>
            <person name="Daum C."/>
            <person name="Ng V."/>
            <person name="Clum A."/>
            <person name="Steindorff A."/>
            <person name="Ohm R.A."/>
            <person name="Martin F."/>
            <person name="Silar P."/>
            <person name="Natvig D.O."/>
            <person name="Lalanne C."/>
            <person name="Gautier V."/>
            <person name="Ament-Velasquez S.L."/>
            <person name="Kruys A."/>
            <person name="Hutchinson M.I."/>
            <person name="Powell A.J."/>
            <person name="Barry K."/>
            <person name="Miller A.N."/>
            <person name="Grigoriev I.V."/>
            <person name="Debuchy R."/>
            <person name="Gladieux P."/>
            <person name="Hiltunen Thoren M."/>
            <person name="Johannesson H."/>
        </authorList>
    </citation>
    <scope>NUCLEOTIDE SEQUENCE</scope>
    <source>
        <strain evidence="2">CBS 508.74</strain>
    </source>
</reference>
<dbReference type="AlphaFoldDB" id="A0AAN6T975"/>
<proteinExistence type="predicted"/>
<organism evidence="2 3">
    <name type="scientific">Canariomyces notabilis</name>
    <dbReference type="NCBI Taxonomy" id="2074819"/>
    <lineage>
        <taxon>Eukaryota</taxon>
        <taxon>Fungi</taxon>
        <taxon>Dikarya</taxon>
        <taxon>Ascomycota</taxon>
        <taxon>Pezizomycotina</taxon>
        <taxon>Sordariomycetes</taxon>
        <taxon>Sordariomycetidae</taxon>
        <taxon>Sordariales</taxon>
        <taxon>Chaetomiaceae</taxon>
        <taxon>Canariomyces</taxon>
    </lineage>
</organism>
<dbReference type="RefSeq" id="XP_064666526.1">
    <property type="nucleotide sequence ID" value="XM_064817053.1"/>
</dbReference>
<comment type="caution">
    <text evidence="2">The sequence shown here is derived from an EMBL/GenBank/DDBJ whole genome shotgun (WGS) entry which is preliminary data.</text>
</comment>
<dbReference type="Proteomes" id="UP001302812">
    <property type="component" value="Unassembled WGS sequence"/>
</dbReference>
<feature type="compositionally biased region" description="Polar residues" evidence="1">
    <location>
        <begin position="201"/>
        <end position="211"/>
    </location>
</feature>
<protein>
    <recommendedName>
        <fullName evidence="4">Myb-like domain-containing protein</fullName>
    </recommendedName>
</protein>
<feature type="compositionally biased region" description="Basic residues" evidence="1">
    <location>
        <begin position="76"/>
        <end position="86"/>
    </location>
</feature>
<feature type="region of interest" description="Disordered" evidence="1">
    <location>
        <begin position="168"/>
        <end position="241"/>
    </location>
</feature>
<feature type="region of interest" description="Disordered" evidence="1">
    <location>
        <begin position="76"/>
        <end position="142"/>
    </location>
</feature>
<dbReference type="EMBL" id="MU853359">
    <property type="protein sequence ID" value="KAK4108956.1"/>
    <property type="molecule type" value="Genomic_DNA"/>
</dbReference>
<sequence length="394" mass="40829">MASQLLPYTPTSDAMERHEYGVTKHRKATSTGGGRAWSEDEEVYLLQTRLQKMPYKHIAAHLKKTELACRLHYHQLSHGSNRRKRTTSMSSASSGGGHSPTLQASIPSPIHEHGGTSSRSASPPESAGSYGLGSPGGIQLPSIMSATASTNTSPRLPTILPKPSSMTLALASMGGGSGTASPTASRGYPTPLHDSHPHNATLMTSAATNTGAAAPHSTVSRIGPQHHGHGHGNGHGVPQLRLDCSALPPPPSGGFQTPSSSHPVDMSRLAAVYNTHRASFWAAVAADYGGGANPFVLEQAWRNSTSHGGGIGMGMGVAAQMTPITPVGSPEDHIYGTGTGTGAGAGGQAKPDKTRISAILGIDANPRSPREREMVRRIEEERCSVPVSVGVVGA</sequence>